<dbReference type="InterPro" id="IPR007867">
    <property type="entry name" value="GMC_OxRtase_C"/>
</dbReference>
<sequence length="555" mass="59078">MSDASTDTPDDAAIEADVCIVGAGPAGLSVATVLAGSGVRVVLLEGGAEATWRLLTDVSAEGDDLYPQGSVTETRGSGIGGTAGQWSYRMSNVDADPEAGERGCRYAPMDAIDFEQREAVPHSGWPLTRSDLDPWYAKAQRIAGLGEFAYHPNSWSTPQAQPLELDPSLVETQMFQFAPASAWVNRAAGALRSAIGVLMLTDANVTRLEVDAEGTTVTGVHFARSTGAGGTVRARAVVLAAGGIETARLLLMSDDRVTGGLGNAKDQVGRYWMEHPLVRGGMLVARSGVSLAERLKLYDAHWQGSTKVMAKLSVAAERMRQEGLLSTSCLFLPRHDALAGSAVQAYTEIRSPSGRGSGLVHQAALGARIALGATHLLTARKAMADQPGLDHSGWSRQPDVGRFRVFEILHQTEQSPDPDNRVVLDRSAPDRFGRPLPVLHWNWSRSDRERITRSRDLYGEAFAAAGLGDFVQTDWDSGHPRMIGGNHHHLGGVRMSADPGTGVVDVNARVHGTANLFVAGSSVFPTGGSVNPTLTIVALSLRLGAHLVKELPTLR</sequence>
<evidence type="ECO:0000259" key="7">
    <source>
        <dbReference type="Pfam" id="PF05199"/>
    </source>
</evidence>
<evidence type="ECO:0000259" key="6">
    <source>
        <dbReference type="Pfam" id="PF00890"/>
    </source>
</evidence>
<evidence type="ECO:0000313" key="8">
    <source>
        <dbReference type="EMBL" id="GAA3632131.1"/>
    </source>
</evidence>
<dbReference type="InterPro" id="IPR051473">
    <property type="entry name" value="P2Ox-like"/>
</dbReference>
<dbReference type="PANTHER" id="PTHR42784">
    <property type="entry name" value="PYRANOSE 2-OXIDASE"/>
    <property type="match status" value="1"/>
</dbReference>
<comment type="similarity">
    <text evidence="2">Belongs to the GMC oxidoreductase family.</text>
</comment>
<keyword evidence="4" id="KW-0274">FAD</keyword>
<comment type="caution">
    <text evidence="8">The sequence shown here is derived from an EMBL/GenBank/DDBJ whole genome shotgun (WGS) entry which is preliminary data.</text>
</comment>
<dbReference type="EMBL" id="BAAAZO010000011">
    <property type="protein sequence ID" value="GAA3632131.1"/>
    <property type="molecule type" value="Genomic_DNA"/>
</dbReference>
<gene>
    <name evidence="8" type="ORF">GCM10022223_57810</name>
</gene>
<name>A0ABP7AHA5_9ACTN</name>
<dbReference type="Pfam" id="PF05199">
    <property type="entry name" value="GMC_oxred_C"/>
    <property type="match status" value="1"/>
</dbReference>
<feature type="domain" description="Glucose-methanol-choline oxidoreductase C-terminal" evidence="7">
    <location>
        <begin position="416"/>
        <end position="539"/>
    </location>
</feature>
<dbReference type="InterPro" id="IPR003953">
    <property type="entry name" value="FAD-dep_OxRdtase_2_FAD-bd"/>
</dbReference>
<evidence type="ECO:0000256" key="1">
    <source>
        <dbReference type="ARBA" id="ARBA00001974"/>
    </source>
</evidence>
<reference evidence="9" key="1">
    <citation type="journal article" date="2019" name="Int. J. Syst. Evol. Microbiol.">
        <title>The Global Catalogue of Microorganisms (GCM) 10K type strain sequencing project: providing services to taxonomists for standard genome sequencing and annotation.</title>
        <authorList>
            <consortium name="The Broad Institute Genomics Platform"/>
            <consortium name="The Broad Institute Genome Sequencing Center for Infectious Disease"/>
            <person name="Wu L."/>
            <person name="Ma J."/>
        </authorList>
    </citation>
    <scope>NUCLEOTIDE SEQUENCE [LARGE SCALE GENOMIC DNA]</scope>
    <source>
        <strain evidence="9">JCM 16902</strain>
    </source>
</reference>
<dbReference type="PANTHER" id="PTHR42784:SF1">
    <property type="entry name" value="PYRANOSE 2-OXIDASE"/>
    <property type="match status" value="1"/>
</dbReference>
<evidence type="ECO:0000256" key="3">
    <source>
        <dbReference type="ARBA" id="ARBA00022630"/>
    </source>
</evidence>
<dbReference type="Proteomes" id="UP001501074">
    <property type="component" value="Unassembled WGS sequence"/>
</dbReference>
<dbReference type="InterPro" id="IPR036188">
    <property type="entry name" value="FAD/NAD-bd_sf"/>
</dbReference>
<feature type="domain" description="FAD-dependent oxidoreductase 2 FAD-binding" evidence="6">
    <location>
        <begin position="17"/>
        <end position="246"/>
    </location>
</feature>
<keyword evidence="3" id="KW-0285">Flavoprotein</keyword>
<evidence type="ECO:0000256" key="2">
    <source>
        <dbReference type="ARBA" id="ARBA00010790"/>
    </source>
</evidence>
<dbReference type="SUPFAM" id="SSF54373">
    <property type="entry name" value="FAD-linked reductases, C-terminal domain"/>
    <property type="match status" value="1"/>
</dbReference>
<protein>
    <submittedName>
        <fullName evidence="8">GMC family oxidoreductase</fullName>
    </submittedName>
</protein>
<comment type="cofactor">
    <cofactor evidence="1">
        <name>FAD</name>
        <dbReference type="ChEBI" id="CHEBI:57692"/>
    </cofactor>
</comment>
<keyword evidence="9" id="KW-1185">Reference proteome</keyword>
<dbReference type="RefSeq" id="WP_231483994.1">
    <property type="nucleotide sequence ID" value="NZ_BAAAZO010000011.1"/>
</dbReference>
<organism evidence="8 9">
    <name type="scientific">Kineosporia mesophila</name>
    <dbReference type="NCBI Taxonomy" id="566012"/>
    <lineage>
        <taxon>Bacteria</taxon>
        <taxon>Bacillati</taxon>
        <taxon>Actinomycetota</taxon>
        <taxon>Actinomycetes</taxon>
        <taxon>Kineosporiales</taxon>
        <taxon>Kineosporiaceae</taxon>
        <taxon>Kineosporia</taxon>
    </lineage>
</organism>
<keyword evidence="5" id="KW-0560">Oxidoreductase</keyword>
<evidence type="ECO:0000313" key="9">
    <source>
        <dbReference type="Proteomes" id="UP001501074"/>
    </source>
</evidence>
<evidence type="ECO:0000256" key="4">
    <source>
        <dbReference type="ARBA" id="ARBA00022827"/>
    </source>
</evidence>
<evidence type="ECO:0000256" key="5">
    <source>
        <dbReference type="ARBA" id="ARBA00023002"/>
    </source>
</evidence>
<dbReference type="Pfam" id="PF00890">
    <property type="entry name" value="FAD_binding_2"/>
    <property type="match status" value="1"/>
</dbReference>
<dbReference type="Gene3D" id="3.50.50.60">
    <property type="entry name" value="FAD/NAD(P)-binding domain"/>
    <property type="match status" value="2"/>
</dbReference>
<proteinExistence type="inferred from homology"/>
<accession>A0ABP7AHA5</accession>
<dbReference type="SUPFAM" id="SSF51905">
    <property type="entry name" value="FAD/NAD(P)-binding domain"/>
    <property type="match status" value="1"/>
</dbReference>